<evidence type="ECO:0000313" key="20">
    <source>
        <dbReference type="Proteomes" id="UP000245959"/>
    </source>
</evidence>
<dbReference type="EMBL" id="QEKH01000016">
    <property type="protein sequence ID" value="PVY40576.1"/>
    <property type="molecule type" value="Genomic_DNA"/>
</dbReference>
<feature type="binding site" evidence="17">
    <location>
        <begin position="651"/>
        <end position="658"/>
    </location>
    <ligand>
        <name>ATP</name>
        <dbReference type="ChEBI" id="CHEBI:30616"/>
    </ligand>
</feature>
<keyword evidence="8 17" id="KW-0863">Zinc-finger</keyword>
<dbReference type="Pfam" id="PF17760">
    <property type="entry name" value="UvrA_inter"/>
    <property type="match status" value="1"/>
</dbReference>
<keyword evidence="3 17" id="KW-0479">Metal-binding</keyword>
<dbReference type="HAMAP" id="MF_00205">
    <property type="entry name" value="UvrA"/>
    <property type="match status" value="1"/>
</dbReference>
<dbReference type="Gene3D" id="1.10.8.280">
    <property type="entry name" value="ABC transporter ATPase domain-like"/>
    <property type="match status" value="1"/>
</dbReference>
<dbReference type="SMART" id="SM00382">
    <property type="entry name" value="AAA"/>
    <property type="match status" value="2"/>
</dbReference>
<comment type="function">
    <text evidence="17">The UvrABC repair system catalyzes the recognition and processing of DNA lesions. UvrA is an ATPase and a DNA-binding protein. A damage recognition complex composed of 2 UvrA and 2 UvrB subunits scans DNA for abnormalities. When the presence of a lesion has been verified by UvrB, the UvrA molecules dissociate.</text>
</comment>
<evidence type="ECO:0000256" key="13">
    <source>
        <dbReference type="ARBA" id="ARBA00023204"/>
    </source>
</evidence>
<dbReference type="GO" id="GO:0005524">
    <property type="term" value="F:ATP binding"/>
    <property type="evidence" value="ECO:0007669"/>
    <property type="project" value="UniProtKB-UniRule"/>
</dbReference>
<comment type="subcellular location">
    <subcellularLocation>
        <location evidence="1 17">Cytoplasm</location>
    </subcellularLocation>
</comment>
<accession>A0A2U1AVX1</accession>
<organism evidence="19 20">
    <name type="scientific">Victivallis vadensis</name>
    <dbReference type="NCBI Taxonomy" id="172901"/>
    <lineage>
        <taxon>Bacteria</taxon>
        <taxon>Pseudomonadati</taxon>
        <taxon>Lentisphaerota</taxon>
        <taxon>Lentisphaeria</taxon>
        <taxon>Victivallales</taxon>
        <taxon>Victivallaceae</taxon>
        <taxon>Victivallis</taxon>
    </lineage>
</organism>
<dbReference type="Gene3D" id="3.30.190.20">
    <property type="match status" value="1"/>
</dbReference>
<keyword evidence="11 17" id="KW-0267">Excision nuclease</keyword>
<evidence type="ECO:0000313" key="19">
    <source>
        <dbReference type="EMBL" id="PVY40576.1"/>
    </source>
</evidence>
<keyword evidence="13 17" id="KW-0234">DNA repair</keyword>
<evidence type="ECO:0000256" key="9">
    <source>
        <dbReference type="ARBA" id="ARBA00022833"/>
    </source>
</evidence>
<keyword evidence="7 17" id="KW-0228">DNA excision</keyword>
<dbReference type="Pfam" id="PF17755">
    <property type="entry name" value="UvrA_DNA-bind"/>
    <property type="match status" value="1"/>
</dbReference>
<reference evidence="19 20" key="1">
    <citation type="submission" date="2018-04" db="EMBL/GenBank/DDBJ databases">
        <title>Genomic Encyclopedia of Type Strains, Phase IV (KMG-IV): sequencing the most valuable type-strain genomes for metagenomic binning, comparative biology and taxonomic classification.</title>
        <authorList>
            <person name="Goeker M."/>
        </authorList>
    </citation>
    <scope>NUCLEOTIDE SEQUENCE [LARGE SCALE GENOMIC DNA]</scope>
    <source>
        <strain evidence="19 20">DSM 14823</strain>
    </source>
</reference>
<dbReference type="PANTHER" id="PTHR43152">
    <property type="entry name" value="UVRABC SYSTEM PROTEIN A"/>
    <property type="match status" value="1"/>
</dbReference>
<dbReference type="GeneID" id="78295579"/>
<dbReference type="GO" id="GO:0003677">
    <property type="term" value="F:DNA binding"/>
    <property type="evidence" value="ECO:0007669"/>
    <property type="project" value="UniProtKB-UniRule"/>
</dbReference>
<keyword evidence="17" id="KW-0742">SOS response</keyword>
<dbReference type="PANTHER" id="PTHR43152:SF3">
    <property type="entry name" value="UVRABC SYSTEM PROTEIN A"/>
    <property type="match status" value="1"/>
</dbReference>
<dbReference type="GO" id="GO:0016887">
    <property type="term" value="F:ATP hydrolysis activity"/>
    <property type="evidence" value="ECO:0007669"/>
    <property type="project" value="InterPro"/>
</dbReference>
<keyword evidence="5 17" id="KW-0547">Nucleotide-binding</keyword>
<dbReference type="InterPro" id="IPR004602">
    <property type="entry name" value="UvrA"/>
</dbReference>
<dbReference type="PROSITE" id="PS50893">
    <property type="entry name" value="ABC_TRANSPORTER_2"/>
    <property type="match status" value="1"/>
</dbReference>
<keyword evidence="12 17" id="KW-0238">DNA-binding</keyword>
<evidence type="ECO:0000256" key="7">
    <source>
        <dbReference type="ARBA" id="ARBA00022769"/>
    </source>
</evidence>
<protein>
    <recommendedName>
        <fullName evidence="15 17">UvrABC system protein A</fullName>
        <shortName evidence="17">UvrA protein</shortName>
    </recommendedName>
    <alternativeName>
        <fullName evidence="16 17">Excinuclease ABC subunit A</fullName>
    </alternativeName>
</protein>
<evidence type="ECO:0000256" key="1">
    <source>
        <dbReference type="ARBA" id="ARBA00004496"/>
    </source>
</evidence>
<feature type="zinc finger region" description="C4-type" evidence="17">
    <location>
        <begin position="260"/>
        <end position="287"/>
    </location>
</feature>
<keyword evidence="2 17" id="KW-0963">Cytoplasm</keyword>
<feature type="domain" description="ABC transporter" evidence="18">
    <location>
        <begin position="610"/>
        <end position="947"/>
    </location>
</feature>
<proteinExistence type="inferred from homology"/>
<dbReference type="InterPro" id="IPR041102">
    <property type="entry name" value="UvrA_inter"/>
</dbReference>
<feature type="zinc finger region" description="C4-type" evidence="17">
    <location>
        <begin position="750"/>
        <end position="776"/>
    </location>
</feature>
<evidence type="ECO:0000256" key="3">
    <source>
        <dbReference type="ARBA" id="ARBA00022723"/>
    </source>
</evidence>
<evidence type="ECO:0000256" key="4">
    <source>
        <dbReference type="ARBA" id="ARBA00022737"/>
    </source>
</evidence>
<keyword evidence="20" id="KW-1185">Reference proteome</keyword>
<keyword evidence="9 17" id="KW-0862">Zinc</keyword>
<dbReference type="Gene3D" id="3.40.50.300">
    <property type="entry name" value="P-loop containing nucleotide triphosphate hydrolases"/>
    <property type="match status" value="3"/>
</dbReference>
<dbReference type="FunFam" id="3.40.50.300:FF:000028">
    <property type="entry name" value="UvrABC system protein A"/>
    <property type="match status" value="1"/>
</dbReference>
<dbReference type="InterPro" id="IPR041552">
    <property type="entry name" value="UvrA_DNA-bd"/>
</dbReference>
<dbReference type="FunFam" id="3.40.50.300:FF:000272">
    <property type="entry name" value="UvrABC system protein A"/>
    <property type="match status" value="1"/>
</dbReference>
<name>A0A2U1AVX1_9BACT</name>
<evidence type="ECO:0000256" key="15">
    <source>
        <dbReference type="ARBA" id="ARBA00039316"/>
    </source>
</evidence>
<dbReference type="SUPFAM" id="SSF52540">
    <property type="entry name" value="P-loop containing nucleoside triphosphate hydrolases"/>
    <property type="match status" value="2"/>
</dbReference>
<dbReference type="InterPro" id="IPR003593">
    <property type="entry name" value="AAA+_ATPase"/>
</dbReference>
<evidence type="ECO:0000256" key="12">
    <source>
        <dbReference type="ARBA" id="ARBA00023125"/>
    </source>
</evidence>
<comment type="caution">
    <text evidence="19">The sequence shown here is derived from an EMBL/GenBank/DDBJ whole genome shotgun (WGS) entry which is preliminary data.</text>
</comment>
<evidence type="ECO:0000256" key="5">
    <source>
        <dbReference type="ARBA" id="ARBA00022741"/>
    </source>
</evidence>
<dbReference type="CDD" id="cd03271">
    <property type="entry name" value="ABC_UvrA_II"/>
    <property type="match status" value="1"/>
</dbReference>
<feature type="binding site" evidence="17">
    <location>
        <begin position="32"/>
        <end position="39"/>
    </location>
    <ligand>
        <name>ATP</name>
        <dbReference type="ChEBI" id="CHEBI:30616"/>
    </ligand>
</feature>
<dbReference type="GO" id="GO:0005737">
    <property type="term" value="C:cytoplasm"/>
    <property type="evidence" value="ECO:0007669"/>
    <property type="project" value="UniProtKB-SubCell"/>
</dbReference>
<evidence type="ECO:0000256" key="14">
    <source>
        <dbReference type="ARBA" id="ARBA00038000"/>
    </source>
</evidence>
<dbReference type="GO" id="GO:0006289">
    <property type="term" value="P:nucleotide-excision repair"/>
    <property type="evidence" value="ECO:0007669"/>
    <property type="project" value="UniProtKB-UniRule"/>
</dbReference>
<dbReference type="InterPro" id="IPR027417">
    <property type="entry name" value="P-loop_NTPase"/>
</dbReference>
<evidence type="ECO:0000256" key="10">
    <source>
        <dbReference type="ARBA" id="ARBA00022840"/>
    </source>
</evidence>
<dbReference type="PROSITE" id="PS00211">
    <property type="entry name" value="ABC_TRANSPORTER_1"/>
    <property type="match status" value="2"/>
</dbReference>
<evidence type="ECO:0000256" key="8">
    <source>
        <dbReference type="ARBA" id="ARBA00022771"/>
    </source>
</evidence>
<dbReference type="GO" id="GO:0009432">
    <property type="term" value="P:SOS response"/>
    <property type="evidence" value="ECO:0007669"/>
    <property type="project" value="UniProtKB-UniRule"/>
</dbReference>
<dbReference type="NCBIfam" id="NF001503">
    <property type="entry name" value="PRK00349.1"/>
    <property type="match status" value="1"/>
</dbReference>
<gene>
    <name evidence="17" type="primary">uvrA</name>
    <name evidence="19" type="ORF">C8D82_11627</name>
</gene>
<evidence type="ECO:0000256" key="11">
    <source>
        <dbReference type="ARBA" id="ARBA00022881"/>
    </source>
</evidence>
<dbReference type="GO" id="GO:0009380">
    <property type="term" value="C:excinuclease repair complex"/>
    <property type="evidence" value="ECO:0007669"/>
    <property type="project" value="InterPro"/>
</dbReference>
<dbReference type="RefSeq" id="WP_116884281.1">
    <property type="nucleotide sequence ID" value="NZ_CALXNT010000043.1"/>
</dbReference>
<evidence type="ECO:0000259" key="18">
    <source>
        <dbReference type="PROSITE" id="PS50893"/>
    </source>
</evidence>
<keyword evidence="10 17" id="KW-0067">ATP-binding</keyword>
<dbReference type="Gene3D" id="1.20.1580.10">
    <property type="entry name" value="ABC transporter ATPase like domain"/>
    <property type="match status" value="4"/>
</dbReference>
<dbReference type="AlphaFoldDB" id="A0A2U1AVX1"/>
<evidence type="ECO:0000256" key="6">
    <source>
        <dbReference type="ARBA" id="ARBA00022763"/>
    </source>
</evidence>
<dbReference type="GO" id="GO:0009381">
    <property type="term" value="F:excinuclease ABC activity"/>
    <property type="evidence" value="ECO:0007669"/>
    <property type="project" value="UniProtKB-UniRule"/>
</dbReference>
<sequence>MFEKIQIRGATQHNLKGIDVTIPRNKLVVITGLSGSGKSSLAFDTLYAEGQRRYVESLSAYARQFLDRMQKPKVEHIEGLSPAIAIEQRTAGGTPRSTVATVTEIYDYLRLLYAHVGVPHCPHCGRKLQSQSAQAIAEQLLALKPGQKMMILAPFVNGRKGEHRDVLDSIRSEGFVRARIDGDIVQFDEEELPRLEKTRRHTIEAVVDRLITGKLDRSRLTDSVETALRHGGGTIHVLLEAPAGEKPDFEEEKFSENLACPDCGVSYGELLPRNFSFNSPYGACPECNGLGVQQVMDPLKVVPDPSLSIKNGAIPGWRRGPRHLIIYYNLLLRKLSEWLEEPDMLTTPFNKLPERVRNIVLYGTGDTPLEFDYRMHGKKYRWSKPFEGVLENLRRRMTETESDSVRERLGEYLSPRECPACHGARLKPVSLAVTVGGLGIDKFNAQSVEAALKFVSELELDKEQAAIAGDVLKEIRSRLTFLCDVGLNYLTLDRVSSTLSGGEAQRIRLATQLGCGLVGVLYILDEPSIGLHQRDNDRLLDTLEKLRDIGNTVLVVEHDLDTIERADYVLDLGPGAGVHGGELVAYGTPKELVNFPRSLTADFLAGRREIAVPDERRKGNGHKLVIRGAEFHNLRKLTAEIPLGTFTCVTGVSGSGKSSLINGILVRALNAHQGIQDLPPGKCKAVEGLEFVDKAIVIDQSPIGRTPRSNPATYTDAFGGIRKLFSELPESKVRGFGPGRFSFNVKGGRCEECKGDGIKKIEMQFLSDVYVECSACNGRRFNKETLGVHYKKKNIADVLDMTVNQAVEFFSAIPSLTRKFKTLQEVGLGYVTLGQPATTLSGGEAQRVKLAAELARVPRGHTVYILDEPTTGLHLADIDQLLKVLFKLRDMGNTVIVIEHNLDVIKTADYLLDLGPEGGDRGGKLIASGTPEEVAKVKGSHTGRYLKKYLKK</sequence>
<comment type="subunit">
    <text evidence="17">Forms a heterotetramer with UvrB during the search for lesions.</text>
</comment>
<dbReference type="GO" id="GO:0008270">
    <property type="term" value="F:zinc ion binding"/>
    <property type="evidence" value="ECO:0007669"/>
    <property type="project" value="UniProtKB-UniRule"/>
</dbReference>
<evidence type="ECO:0000256" key="2">
    <source>
        <dbReference type="ARBA" id="ARBA00022490"/>
    </source>
</evidence>
<dbReference type="Proteomes" id="UP000245959">
    <property type="component" value="Unassembled WGS sequence"/>
</dbReference>
<dbReference type="NCBIfam" id="TIGR00630">
    <property type="entry name" value="uvra"/>
    <property type="match status" value="1"/>
</dbReference>
<evidence type="ECO:0000256" key="16">
    <source>
        <dbReference type="ARBA" id="ARBA00042156"/>
    </source>
</evidence>
<keyword evidence="4 17" id="KW-0677">Repeat</keyword>
<evidence type="ECO:0000256" key="17">
    <source>
        <dbReference type="HAMAP-Rule" id="MF_00205"/>
    </source>
</evidence>
<dbReference type="InterPro" id="IPR003439">
    <property type="entry name" value="ABC_transporter-like_ATP-bd"/>
</dbReference>
<comment type="similarity">
    <text evidence="14 17">Belongs to the ABC transporter superfamily. UvrA family.</text>
</comment>
<keyword evidence="6 17" id="KW-0227">DNA damage</keyword>
<dbReference type="InterPro" id="IPR017871">
    <property type="entry name" value="ABC_transporter-like_CS"/>
</dbReference>